<dbReference type="RefSeq" id="WP_254165549.1">
    <property type="nucleotide sequence ID" value="NZ_JANAFB010000008.1"/>
</dbReference>
<accession>A0A9X2KI17</accession>
<evidence type="ECO:0000313" key="1">
    <source>
        <dbReference type="EMBL" id="MCP3425379.1"/>
    </source>
</evidence>
<dbReference type="AlphaFoldDB" id="A0A9X2KI17"/>
<name>A0A9X2KI17_9MICC</name>
<dbReference type="Proteomes" id="UP001139502">
    <property type="component" value="Unassembled WGS sequence"/>
</dbReference>
<dbReference type="EMBL" id="JANAFB010000008">
    <property type="protein sequence ID" value="MCP3425379.1"/>
    <property type="molecule type" value="Genomic_DNA"/>
</dbReference>
<protein>
    <recommendedName>
        <fullName evidence="3">Asp23/Gls24 family envelope stress response protein</fullName>
    </recommendedName>
</protein>
<comment type="caution">
    <text evidence="1">The sequence shown here is derived from an EMBL/GenBank/DDBJ whole genome shotgun (WGS) entry which is preliminary data.</text>
</comment>
<proteinExistence type="predicted"/>
<sequence>MNDDDRLECGRTIDSVWSSLDAEPDEHQRGCAFCREARARLRRLRDLTREAEADDARLTTRPGVRRRIMDFARTHVRRGEQIPVQVSPGSSVGISERAIAAAVREAADAHPGVTARRCTVWGGEPSPDGSVPLGIRVGLVLRATADFGPLSQRRLRERVARLLTSRLGVAVATVDLRVEDVTHG</sequence>
<evidence type="ECO:0000313" key="2">
    <source>
        <dbReference type="Proteomes" id="UP001139502"/>
    </source>
</evidence>
<keyword evidence="2" id="KW-1185">Reference proteome</keyword>
<evidence type="ECO:0008006" key="3">
    <source>
        <dbReference type="Google" id="ProtNLM"/>
    </source>
</evidence>
<reference evidence="1" key="1">
    <citation type="submission" date="2022-06" db="EMBL/GenBank/DDBJ databases">
        <title>Rothia sp. isolated from sandalwood seedling.</title>
        <authorList>
            <person name="Tuikhar N."/>
            <person name="Kirdat K."/>
            <person name="Thorat V."/>
            <person name="Swetha P."/>
            <person name="Padma S."/>
            <person name="Sundararaj R."/>
            <person name="Yadav A."/>
        </authorList>
    </citation>
    <scope>NUCLEOTIDE SEQUENCE</scope>
    <source>
        <strain evidence="1">AR01</strain>
    </source>
</reference>
<gene>
    <name evidence="1" type="ORF">NBM05_04940</name>
</gene>
<organism evidence="1 2">
    <name type="scientific">Rothia santali</name>
    <dbReference type="NCBI Taxonomy" id="2949643"/>
    <lineage>
        <taxon>Bacteria</taxon>
        <taxon>Bacillati</taxon>
        <taxon>Actinomycetota</taxon>
        <taxon>Actinomycetes</taxon>
        <taxon>Micrococcales</taxon>
        <taxon>Micrococcaceae</taxon>
        <taxon>Rothia</taxon>
    </lineage>
</organism>